<dbReference type="RefSeq" id="WP_245126554.1">
    <property type="nucleotide sequence ID" value="NZ_CP095063.1"/>
</dbReference>
<evidence type="ECO:0000313" key="5">
    <source>
        <dbReference type="EMBL" id="UOQ68903.1"/>
    </source>
</evidence>
<keyword evidence="2" id="KW-0238">DNA-binding</keyword>
<dbReference type="CDD" id="cd01392">
    <property type="entry name" value="HTH_LacI"/>
    <property type="match status" value="1"/>
</dbReference>
<keyword evidence="1" id="KW-0805">Transcription regulation</keyword>
<evidence type="ECO:0000256" key="3">
    <source>
        <dbReference type="ARBA" id="ARBA00023163"/>
    </source>
</evidence>
<dbReference type="InterPro" id="IPR000843">
    <property type="entry name" value="HTH_LacI"/>
</dbReference>
<dbReference type="PANTHER" id="PTHR30146:SF109">
    <property type="entry name" value="HTH-TYPE TRANSCRIPTIONAL REGULATOR GALS"/>
    <property type="match status" value="1"/>
</dbReference>
<keyword evidence="5" id="KW-0614">Plasmid</keyword>
<sequence length="350" mass="38538">MAKANKRISIADLAKELGLAKSTVSRALNNAVDVSETTKAQVRALVEKLNYQPNDLAAALRRGRSNVLGVIVPHINGAFFPAVVHGIEEGASQAGFNVMICQSTEDVERERKHVRTLLKAQVDGIMVSMSNTTREYAHFERVRSHGTPLVFFDRMPSMPDVCGVVVDDYRGAYQVMEHLIEQGCRRIAHLAGPQIINTTYNRFRAFHDALLAHGLPYDENLVVYLNGSSTAAGRAAMQQLLQLPERPDAVFSAYDFPAGGALQLLEEQGVRVPEDIALVGFSNEPFTAMVKPRLTSVDQRGKLMGKAAVQLVLQLLKRTDFFTGQKVVLKPKLVVRDSSLHGQLTANQHE</sequence>
<evidence type="ECO:0000259" key="4">
    <source>
        <dbReference type="PROSITE" id="PS50932"/>
    </source>
</evidence>
<dbReference type="Pfam" id="PF13377">
    <property type="entry name" value="Peripla_BP_3"/>
    <property type="match status" value="1"/>
</dbReference>
<accession>A0ABY4GDD6</accession>
<feature type="domain" description="HTH lacI-type" evidence="4">
    <location>
        <begin position="8"/>
        <end position="62"/>
    </location>
</feature>
<dbReference type="Gene3D" id="1.10.260.40">
    <property type="entry name" value="lambda repressor-like DNA-binding domains"/>
    <property type="match status" value="1"/>
</dbReference>
<organism evidence="5 6">
    <name type="scientific">Hymenobacter volaticus</name>
    <dbReference type="NCBI Taxonomy" id="2932254"/>
    <lineage>
        <taxon>Bacteria</taxon>
        <taxon>Pseudomonadati</taxon>
        <taxon>Bacteroidota</taxon>
        <taxon>Cytophagia</taxon>
        <taxon>Cytophagales</taxon>
        <taxon>Hymenobacteraceae</taxon>
        <taxon>Hymenobacter</taxon>
    </lineage>
</organism>
<dbReference type="Gene3D" id="3.40.50.2300">
    <property type="match status" value="2"/>
</dbReference>
<reference evidence="5" key="1">
    <citation type="submission" date="2022-04" db="EMBL/GenBank/DDBJ databases">
        <title>Hymenobacter sp. isolated from the air.</title>
        <authorList>
            <person name="Won M."/>
            <person name="Lee C.-M."/>
            <person name="Woen H.-Y."/>
            <person name="Kwon S.-W."/>
        </authorList>
    </citation>
    <scope>NUCLEOTIDE SEQUENCE</scope>
    <source>
        <strain evidence="5">5420S-77</strain>
        <plasmid evidence="5">unnamed2</plasmid>
    </source>
</reference>
<dbReference type="PANTHER" id="PTHR30146">
    <property type="entry name" value="LACI-RELATED TRANSCRIPTIONAL REPRESSOR"/>
    <property type="match status" value="1"/>
</dbReference>
<dbReference type="InterPro" id="IPR010982">
    <property type="entry name" value="Lambda_DNA-bd_dom_sf"/>
</dbReference>
<keyword evidence="6" id="KW-1185">Reference proteome</keyword>
<dbReference type="Pfam" id="PF00356">
    <property type="entry name" value="LacI"/>
    <property type="match status" value="1"/>
</dbReference>
<dbReference type="CDD" id="cd06267">
    <property type="entry name" value="PBP1_LacI_sugar_binding-like"/>
    <property type="match status" value="1"/>
</dbReference>
<dbReference type="SUPFAM" id="SSF53822">
    <property type="entry name" value="Periplasmic binding protein-like I"/>
    <property type="match status" value="1"/>
</dbReference>
<dbReference type="PROSITE" id="PS50932">
    <property type="entry name" value="HTH_LACI_2"/>
    <property type="match status" value="1"/>
</dbReference>
<dbReference type="SUPFAM" id="SSF47413">
    <property type="entry name" value="lambda repressor-like DNA-binding domains"/>
    <property type="match status" value="1"/>
</dbReference>
<dbReference type="SMART" id="SM00354">
    <property type="entry name" value="HTH_LACI"/>
    <property type="match status" value="1"/>
</dbReference>
<proteinExistence type="predicted"/>
<geneLocation type="plasmid" evidence="5 6">
    <name>unnamed2</name>
</geneLocation>
<dbReference type="InterPro" id="IPR046335">
    <property type="entry name" value="LacI/GalR-like_sensor"/>
</dbReference>
<evidence type="ECO:0000313" key="6">
    <source>
        <dbReference type="Proteomes" id="UP000830401"/>
    </source>
</evidence>
<evidence type="ECO:0000256" key="2">
    <source>
        <dbReference type="ARBA" id="ARBA00023125"/>
    </source>
</evidence>
<gene>
    <name evidence="5" type="ORF">MUN86_24660</name>
</gene>
<dbReference type="EMBL" id="CP095063">
    <property type="protein sequence ID" value="UOQ68903.1"/>
    <property type="molecule type" value="Genomic_DNA"/>
</dbReference>
<dbReference type="Proteomes" id="UP000830401">
    <property type="component" value="Plasmid unnamed2"/>
</dbReference>
<name>A0ABY4GDD6_9BACT</name>
<protein>
    <submittedName>
        <fullName evidence="5">LacI family transcriptional regulator</fullName>
    </submittedName>
</protein>
<dbReference type="InterPro" id="IPR028082">
    <property type="entry name" value="Peripla_BP_I"/>
</dbReference>
<keyword evidence="3" id="KW-0804">Transcription</keyword>
<evidence type="ECO:0000256" key="1">
    <source>
        <dbReference type="ARBA" id="ARBA00023015"/>
    </source>
</evidence>